<gene>
    <name evidence="7" type="ORF">WR25_17094</name>
</gene>
<feature type="transmembrane region" description="Helical" evidence="6">
    <location>
        <begin position="98"/>
        <end position="120"/>
    </location>
</feature>
<dbReference type="STRING" id="2018661.A0A2A2JA07"/>
<dbReference type="GO" id="GO:0016020">
    <property type="term" value="C:membrane"/>
    <property type="evidence" value="ECO:0007669"/>
    <property type="project" value="UniProtKB-SubCell"/>
</dbReference>
<comment type="caution">
    <text evidence="7">The sequence shown here is derived from an EMBL/GenBank/DDBJ whole genome shotgun (WGS) entry which is preliminary data.</text>
</comment>
<sequence length="221" mass="25572">MIFFLIQVTIGFISLTLYALVCIIVIQQRKFLSHAFIRLYIVFAIVVWETSSLFFLSLVFLPPIPFTYKILYLEAQIKYRPYEDGFMIFLTNRKGYDFIYALNIFEISATFICLLLHIIAVKVLCNQKIKAPTHSKREVRLFVLSLLEFFVMFAKSSLVLALIVMKNNPNMVGVLMLALPFFTDLVTLAPPYIFLALNPRIRHALLNLLRLRKKAPEPVSV</sequence>
<accession>A0A2A2JA07</accession>
<evidence type="ECO:0000256" key="4">
    <source>
        <dbReference type="ARBA" id="ARBA00022989"/>
    </source>
</evidence>
<evidence type="ECO:0000256" key="5">
    <source>
        <dbReference type="ARBA" id="ARBA00023136"/>
    </source>
</evidence>
<organism evidence="7 8">
    <name type="scientific">Diploscapter pachys</name>
    <dbReference type="NCBI Taxonomy" id="2018661"/>
    <lineage>
        <taxon>Eukaryota</taxon>
        <taxon>Metazoa</taxon>
        <taxon>Ecdysozoa</taxon>
        <taxon>Nematoda</taxon>
        <taxon>Chromadorea</taxon>
        <taxon>Rhabditida</taxon>
        <taxon>Rhabditina</taxon>
        <taxon>Rhabditomorpha</taxon>
        <taxon>Rhabditoidea</taxon>
        <taxon>Rhabditidae</taxon>
        <taxon>Diploscapter</taxon>
    </lineage>
</organism>
<keyword evidence="4 6" id="KW-1133">Transmembrane helix</keyword>
<dbReference type="InterPro" id="IPR000609">
    <property type="entry name" value="7TM_GPCR_serpentine_rcpt_Srg"/>
</dbReference>
<keyword evidence="5 6" id="KW-0472">Membrane</keyword>
<dbReference type="Pfam" id="PF02118">
    <property type="entry name" value="Srg"/>
    <property type="match status" value="1"/>
</dbReference>
<protein>
    <recommendedName>
        <fullName evidence="6">Serpentine receptor class gamma</fullName>
    </recommendedName>
</protein>
<comment type="similarity">
    <text evidence="2 6">Belongs to the nematode receptor-like protein srg family.</text>
</comment>
<dbReference type="PANTHER" id="PTHR31552">
    <property type="entry name" value="SERPENTINE RECEPTOR CLASS GAMMA"/>
    <property type="match status" value="1"/>
</dbReference>
<feature type="transmembrane region" description="Helical" evidence="6">
    <location>
        <begin position="6"/>
        <end position="27"/>
    </location>
</feature>
<dbReference type="EMBL" id="LIAE01010577">
    <property type="protein sequence ID" value="PAV58487.1"/>
    <property type="molecule type" value="Genomic_DNA"/>
</dbReference>
<keyword evidence="8" id="KW-1185">Reference proteome</keyword>
<dbReference type="AlphaFoldDB" id="A0A2A2JA07"/>
<reference evidence="7 8" key="1">
    <citation type="journal article" date="2017" name="Curr. Biol.">
        <title>Genome architecture and evolution of a unichromosomal asexual nematode.</title>
        <authorList>
            <person name="Fradin H."/>
            <person name="Zegar C."/>
            <person name="Gutwein M."/>
            <person name="Lucas J."/>
            <person name="Kovtun M."/>
            <person name="Corcoran D."/>
            <person name="Baugh L.R."/>
            <person name="Kiontke K."/>
            <person name="Gunsalus K."/>
            <person name="Fitch D.H."/>
            <person name="Piano F."/>
        </authorList>
    </citation>
    <scope>NUCLEOTIDE SEQUENCE [LARGE SCALE GENOMIC DNA]</scope>
    <source>
        <strain evidence="7">PF1309</strain>
    </source>
</reference>
<evidence type="ECO:0000256" key="3">
    <source>
        <dbReference type="ARBA" id="ARBA00022692"/>
    </source>
</evidence>
<evidence type="ECO:0000256" key="6">
    <source>
        <dbReference type="RuleBase" id="RU280813"/>
    </source>
</evidence>
<evidence type="ECO:0000313" key="7">
    <source>
        <dbReference type="EMBL" id="PAV58487.1"/>
    </source>
</evidence>
<dbReference type="GO" id="GO:0004888">
    <property type="term" value="F:transmembrane signaling receptor activity"/>
    <property type="evidence" value="ECO:0007669"/>
    <property type="project" value="InterPro"/>
</dbReference>
<evidence type="ECO:0000313" key="8">
    <source>
        <dbReference type="Proteomes" id="UP000218231"/>
    </source>
</evidence>
<keyword evidence="3 6" id="KW-0812">Transmembrane</keyword>
<feature type="transmembrane region" description="Helical" evidence="6">
    <location>
        <begin position="39"/>
        <end position="61"/>
    </location>
</feature>
<dbReference type="GO" id="GO:0007606">
    <property type="term" value="P:sensory perception of chemical stimulus"/>
    <property type="evidence" value="ECO:0007669"/>
    <property type="project" value="UniProtKB-UniRule"/>
</dbReference>
<feature type="transmembrane region" description="Helical" evidence="6">
    <location>
        <begin position="171"/>
        <end position="195"/>
    </location>
</feature>
<proteinExistence type="inferred from homology"/>
<comment type="subcellular location">
    <subcellularLocation>
        <location evidence="1">Membrane</location>
        <topology evidence="1">Multi-pass membrane protein</topology>
    </subcellularLocation>
</comment>
<name>A0A2A2JA07_9BILA</name>
<dbReference type="PANTHER" id="PTHR31552:SF8">
    <property type="entry name" value="SERPENTINE RECEPTOR CLASS GAMMA"/>
    <property type="match status" value="1"/>
</dbReference>
<dbReference type="Proteomes" id="UP000218231">
    <property type="component" value="Unassembled WGS sequence"/>
</dbReference>
<comment type="caution">
    <text evidence="6">Lacks conserved residue(s) required for the propagation of feature annotation.</text>
</comment>
<feature type="transmembrane region" description="Helical" evidence="6">
    <location>
        <begin position="141"/>
        <end position="165"/>
    </location>
</feature>
<evidence type="ECO:0000256" key="1">
    <source>
        <dbReference type="ARBA" id="ARBA00004141"/>
    </source>
</evidence>
<evidence type="ECO:0000256" key="2">
    <source>
        <dbReference type="ARBA" id="ARBA00005692"/>
    </source>
</evidence>